<comment type="subcellular location">
    <subcellularLocation>
        <location evidence="1 9">Endoplasmic reticulum membrane</location>
        <topology evidence="1 9">Multi-pass membrane protein</topology>
    </subcellularLocation>
</comment>
<evidence type="ECO:0000256" key="7">
    <source>
        <dbReference type="ARBA" id="ARBA00023136"/>
    </source>
</evidence>
<dbReference type="GO" id="GO:0006488">
    <property type="term" value="P:dolichol-linked oligosaccharide biosynthetic process"/>
    <property type="evidence" value="ECO:0007669"/>
    <property type="project" value="InterPro"/>
</dbReference>
<feature type="compositionally biased region" description="Gly residues" evidence="10">
    <location>
        <begin position="696"/>
        <end position="709"/>
    </location>
</feature>
<feature type="region of interest" description="Disordered" evidence="10">
    <location>
        <begin position="301"/>
        <end position="339"/>
    </location>
</feature>
<sequence>MESDRGHVVAKGFLALLASQIGTRLVTFTINLLIARHLTPDAYGLSSVQFHLLTTTALFISREGFRRGCLRFGASAAASGTAVKRDGAASGDVKRDDGDPDGADTDGGGGGGGVDDRSVLRVAVLTVPLGLLVTVAVCAVALWRHDVAVAAAAAAAAAAGSDSGGGGVREPEVPYYREAVVLHGVAAVLELLAEPFYILASVHLMFGPRVAVEFLSTLTKSLVTLGLLTSRQTLPRLAAALPPALRPHLQPLLATAAATAAALPPALLFSAAQLAMAAVVAAGYWALGLRLLAARSRSGSAKLGSARGGERRGRGHGSGAGDGSGSESQRPGGGGGGGWLAPWTPLERRVLGTSAIFTLQAVEKLALAEGSKLVLASLQSAVNQGVYGLVSNLGSLVVRTLFQPLEEAAFAAFSTWGAEAKAAEAAAMTHGSATAAAVSEPQPGAGKAAAEEPPTRGSSQRLASLARALSPMVKAVAVLGLAAAAFGPSYSYVLLRLVYGVRWSETEAPAVLAAYSVYVLLLALNGIGEAFVHAVLDARGLQQSNALLLVFSGAHLAVCVALVRQYGALGLVAADGANMVLRIAYSAWCIRRYFRPLSSFSLRRDLLPAPATLVAFALAAAAAAVSNRLLLGTTAETAGAAAAAVLPQRVFLRRAAAHVAVGVVLMAGLLGLMARTERAVLRQVLEMRRRGRGRGRQGGAGGGAGGGGVDGRREGGDVDGKGGKED</sequence>
<dbReference type="Pfam" id="PF04506">
    <property type="entry name" value="Rft-1"/>
    <property type="match status" value="2"/>
</dbReference>
<feature type="transmembrane region" description="Helical" evidence="9">
    <location>
        <begin position="515"/>
        <end position="534"/>
    </location>
</feature>
<feature type="transmembrane region" description="Helical" evidence="9">
    <location>
        <begin position="475"/>
        <end position="495"/>
    </location>
</feature>
<evidence type="ECO:0000256" key="2">
    <source>
        <dbReference type="ARBA" id="ARBA00004922"/>
    </source>
</evidence>
<protein>
    <recommendedName>
        <fullName evidence="9">Protein RFT1 homolog</fullName>
    </recommendedName>
</protein>
<keyword evidence="5" id="KW-0256">Endoplasmic reticulum</keyword>
<evidence type="ECO:0000256" key="6">
    <source>
        <dbReference type="ARBA" id="ARBA00022989"/>
    </source>
</evidence>
<dbReference type="PANTHER" id="PTHR13117:SF5">
    <property type="entry name" value="PROTEIN RFT1 HOMOLOG"/>
    <property type="match status" value="1"/>
</dbReference>
<evidence type="ECO:0000313" key="12">
    <source>
        <dbReference type="Proteomes" id="UP001165080"/>
    </source>
</evidence>
<evidence type="ECO:0000256" key="5">
    <source>
        <dbReference type="ARBA" id="ARBA00022824"/>
    </source>
</evidence>
<evidence type="ECO:0000256" key="1">
    <source>
        <dbReference type="ARBA" id="ARBA00004477"/>
    </source>
</evidence>
<feature type="compositionally biased region" description="Basic and acidic residues" evidence="10">
    <location>
        <begin position="88"/>
        <end position="97"/>
    </location>
</feature>
<name>A0A9W6BTR9_9CHLO</name>
<feature type="transmembrane region" description="Helical" evidence="9">
    <location>
        <begin position="12"/>
        <end position="36"/>
    </location>
</feature>
<evidence type="ECO:0000313" key="11">
    <source>
        <dbReference type="EMBL" id="GLC57918.1"/>
    </source>
</evidence>
<keyword evidence="6 9" id="KW-1133">Transmembrane helix</keyword>
<dbReference type="GO" id="GO:0034203">
    <property type="term" value="P:glycolipid translocation"/>
    <property type="evidence" value="ECO:0007669"/>
    <property type="project" value="TreeGrafter"/>
</dbReference>
<comment type="function">
    <text evidence="8 9">Intramembrane glycolipid transporter that operates in the biosynthetic pathway of dolichol-linked oligosaccharides, the glycan precursors employed in protein asparagine (N)-glycosylation. The sequential addition of sugars to dolichol pyrophosphate produces dolichol-linked oligosaccharides containing fourteen sugars, including two GlcNAcs, nine mannoses and three glucoses. Once assembled, the oligosaccharide is transferred from the lipid to nascent proteins by oligosaccharyltransferases. The assembly of dolichol-linked oligosaccharides begins on the cytosolic side of the endoplasmic reticulum membrane and finishes in its lumen. RFT1 could mediate the translocation of the cytosolically oriented intermediate DolPP-GlcNAc2Man5, produced by ALG11, into the ER lumen where dolichol-linked oligosaccharides assembly continues. However, the intramembrane lipid transporter activity could not be confirmed in vitro.</text>
</comment>
<comment type="caution">
    <text evidence="11">The sequence shown here is derived from an EMBL/GenBank/DDBJ whole genome shotgun (WGS) entry which is preliminary data.</text>
</comment>
<feature type="region of interest" description="Disordered" evidence="10">
    <location>
        <begin position="691"/>
        <end position="726"/>
    </location>
</feature>
<comment type="caution">
    <text evidence="9">Lacks conserved residue(s) required for the propagation of feature annotation.</text>
</comment>
<dbReference type="PANTHER" id="PTHR13117">
    <property type="entry name" value="ENDOPLASMIC RETICULUM MULTISPAN TRANSMEMBRANE PROTEIN-RELATED"/>
    <property type="match status" value="1"/>
</dbReference>
<evidence type="ECO:0000256" key="3">
    <source>
        <dbReference type="ARBA" id="ARBA00010288"/>
    </source>
</evidence>
<dbReference type="Proteomes" id="UP001165080">
    <property type="component" value="Unassembled WGS sequence"/>
</dbReference>
<feature type="region of interest" description="Disordered" evidence="10">
    <location>
        <begin position="88"/>
        <end position="112"/>
    </location>
</feature>
<keyword evidence="7 9" id="KW-0472">Membrane</keyword>
<evidence type="ECO:0000256" key="4">
    <source>
        <dbReference type="ARBA" id="ARBA00022692"/>
    </source>
</evidence>
<feature type="compositionally biased region" description="Basic and acidic residues" evidence="10">
    <location>
        <begin position="710"/>
        <end position="726"/>
    </location>
</feature>
<proteinExistence type="inferred from homology"/>
<organism evidence="11 12">
    <name type="scientific">Pleodorina starrii</name>
    <dbReference type="NCBI Taxonomy" id="330485"/>
    <lineage>
        <taxon>Eukaryota</taxon>
        <taxon>Viridiplantae</taxon>
        <taxon>Chlorophyta</taxon>
        <taxon>core chlorophytes</taxon>
        <taxon>Chlorophyceae</taxon>
        <taxon>CS clade</taxon>
        <taxon>Chlamydomonadales</taxon>
        <taxon>Volvocaceae</taxon>
        <taxon>Pleodorina</taxon>
    </lineage>
</organism>
<keyword evidence="12" id="KW-1185">Reference proteome</keyword>
<feature type="transmembrane region" description="Helical" evidence="9">
    <location>
        <begin position="655"/>
        <end position="674"/>
    </location>
</feature>
<feature type="transmembrane region" description="Helical" evidence="9">
    <location>
        <begin position="180"/>
        <end position="200"/>
    </location>
</feature>
<feature type="transmembrane region" description="Helical" evidence="9">
    <location>
        <begin position="122"/>
        <end position="143"/>
    </location>
</feature>
<dbReference type="OrthoDB" id="9979195at2759"/>
<feature type="compositionally biased region" description="Low complexity" evidence="10">
    <location>
        <begin position="438"/>
        <end position="448"/>
    </location>
</feature>
<comment type="pathway">
    <text evidence="2">Protein modification; protein glycosylation.</text>
</comment>
<feature type="transmembrane region" description="Helical" evidence="9">
    <location>
        <begin position="274"/>
        <end position="293"/>
    </location>
</feature>
<evidence type="ECO:0000256" key="8">
    <source>
        <dbReference type="ARBA" id="ARBA00045912"/>
    </source>
</evidence>
<feature type="transmembrane region" description="Helical" evidence="9">
    <location>
        <begin position="606"/>
        <end position="625"/>
    </location>
</feature>
<dbReference type="GO" id="GO:0005789">
    <property type="term" value="C:endoplasmic reticulum membrane"/>
    <property type="evidence" value="ECO:0007669"/>
    <property type="project" value="UniProtKB-SubCell"/>
</dbReference>
<gene>
    <name evidence="11" type="primary">PLEST010113</name>
    <name evidence="11" type="ORF">PLESTB_001289100</name>
</gene>
<evidence type="ECO:0000256" key="9">
    <source>
        <dbReference type="RuleBase" id="RU365067"/>
    </source>
</evidence>
<reference evidence="11 12" key="1">
    <citation type="journal article" date="2023" name="Commun. Biol.">
        <title>Reorganization of the ancestral sex-determining regions during the evolution of trioecy in Pleodorina starrii.</title>
        <authorList>
            <person name="Takahashi K."/>
            <person name="Suzuki S."/>
            <person name="Kawai-Toyooka H."/>
            <person name="Yamamoto K."/>
            <person name="Hamaji T."/>
            <person name="Ootsuki R."/>
            <person name="Yamaguchi H."/>
            <person name="Kawachi M."/>
            <person name="Higashiyama T."/>
            <person name="Nozaki H."/>
        </authorList>
    </citation>
    <scope>NUCLEOTIDE SEQUENCE [LARGE SCALE GENOMIC DNA]</scope>
    <source>
        <strain evidence="11 12">NIES-4479</strain>
    </source>
</reference>
<feature type="transmembrane region" description="Helical" evidence="9">
    <location>
        <begin position="546"/>
        <end position="564"/>
    </location>
</feature>
<feature type="region of interest" description="Disordered" evidence="10">
    <location>
        <begin position="438"/>
        <end position="458"/>
    </location>
</feature>
<dbReference type="AlphaFoldDB" id="A0A9W6BTR9"/>
<evidence type="ECO:0000256" key="10">
    <source>
        <dbReference type="SAM" id="MobiDB-lite"/>
    </source>
</evidence>
<dbReference type="EMBL" id="BRXU01000020">
    <property type="protein sequence ID" value="GLC57918.1"/>
    <property type="molecule type" value="Genomic_DNA"/>
</dbReference>
<comment type="similarity">
    <text evidence="3 9">Belongs to the RFT1 family.</text>
</comment>
<accession>A0A9W6BTR9</accession>
<keyword evidence="4 9" id="KW-0812">Transmembrane</keyword>
<dbReference type="InterPro" id="IPR007594">
    <property type="entry name" value="RFT1"/>
</dbReference>